<sequence length="70" mass="7990">ANRKLMMDRVCGLMAMISEVENKKGIHFEPMINIAHNYASMENHFGAAASCWRNLSGDIVWRKIQLGLNR</sequence>
<accession>A0A0F9CZK9</accession>
<proteinExistence type="predicted"/>
<comment type="caution">
    <text evidence="1">The sequence shown here is derived from an EMBL/GenBank/DDBJ whole genome shotgun (WGS) entry which is preliminary data.</text>
</comment>
<dbReference type="SUPFAM" id="SSF103365">
    <property type="entry name" value="Hypothetical protein PH1602"/>
    <property type="match status" value="1"/>
</dbReference>
<dbReference type="AlphaFoldDB" id="A0A0F9CZK9"/>
<feature type="non-terminal residue" evidence="1">
    <location>
        <position position="1"/>
    </location>
</feature>
<evidence type="ECO:0000313" key="1">
    <source>
        <dbReference type="EMBL" id="KKL05268.1"/>
    </source>
</evidence>
<dbReference type="GO" id="GO:0006396">
    <property type="term" value="P:RNA processing"/>
    <property type="evidence" value="ECO:0007669"/>
    <property type="project" value="InterPro"/>
</dbReference>
<organism evidence="1">
    <name type="scientific">marine sediment metagenome</name>
    <dbReference type="NCBI Taxonomy" id="412755"/>
    <lineage>
        <taxon>unclassified sequences</taxon>
        <taxon>metagenomes</taxon>
        <taxon>ecological metagenomes</taxon>
    </lineage>
</organism>
<dbReference type="InterPro" id="IPR036025">
    <property type="entry name" value="RtcB-like_sf"/>
</dbReference>
<name>A0A0F9CZK9_9ZZZZ</name>
<gene>
    <name evidence="1" type="ORF">LCGC14_2607770</name>
</gene>
<protein>
    <submittedName>
        <fullName evidence="1">Uncharacterized protein</fullName>
    </submittedName>
</protein>
<dbReference type="EMBL" id="LAZR01044188">
    <property type="protein sequence ID" value="KKL05268.1"/>
    <property type="molecule type" value="Genomic_DNA"/>
</dbReference>
<reference evidence="1" key="1">
    <citation type="journal article" date="2015" name="Nature">
        <title>Complex archaea that bridge the gap between prokaryotes and eukaryotes.</title>
        <authorList>
            <person name="Spang A."/>
            <person name="Saw J.H."/>
            <person name="Jorgensen S.L."/>
            <person name="Zaremba-Niedzwiedzka K."/>
            <person name="Martijn J."/>
            <person name="Lind A.E."/>
            <person name="van Eijk R."/>
            <person name="Schleper C."/>
            <person name="Guy L."/>
            <person name="Ettema T.J."/>
        </authorList>
    </citation>
    <scope>NUCLEOTIDE SEQUENCE</scope>
</reference>